<dbReference type="Proteomes" id="UP000534294">
    <property type="component" value="Unassembled WGS sequence"/>
</dbReference>
<keyword evidence="1" id="KW-0732">Signal</keyword>
<sequence>MISLQSRFIMWVAVACLVTVLPVQAQQLTNEDIQQADKTASSAIGTYTGMFDQHKITVSIEKVVGQTVLGYSVVQGNERAFSGAWSTVEEGIAFVGKEPGDHAEDGVFNLTFHAKEKTLTGNWEPQNKKRTGVPLALKAQKFKYNPKAGKYPQTSTKLLKETDVENLRQEELRLMRNEIYARHGYSFTIKDMQEHFAKVDWYMPVALDVAGKLTPIETKNAALIKRYETYGAKYYDRFGR</sequence>
<reference evidence="3 4" key="1">
    <citation type="submission" date="2020-08" db="EMBL/GenBank/DDBJ databases">
        <title>Genomic Encyclopedia of Type Strains, Phase IV (KMG-IV): sequencing the most valuable type-strain genomes for metagenomic binning, comparative biology and taxonomic classification.</title>
        <authorList>
            <person name="Goeker M."/>
        </authorList>
    </citation>
    <scope>NUCLEOTIDE SEQUENCE [LARGE SCALE GENOMIC DNA]</scope>
    <source>
        <strain evidence="3 4">DSM 12251</strain>
    </source>
</reference>
<name>A0A7W7YNL8_9BACT</name>
<feature type="domain" description="YARHG" evidence="2">
    <location>
        <begin position="147"/>
        <end position="229"/>
    </location>
</feature>
<dbReference type="SMART" id="SM01324">
    <property type="entry name" value="YARHG"/>
    <property type="match status" value="1"/>
</dbReference>
<organism evidence="3 4">
    <name type="scientific">Prosthecobacter dejongeii</name>
    <dbReference type="NCBI Taxonomy" id="48465"/>
    <lineage>
        <taxon>Bacteria</taxon>
        <taxon>Pseudomonadati</taxon>
        <taxon>Verrucomicrobiota</taxon>
        <taxon>Verrucomicrobiia</taxon>
        <taxon>Verrucomicrobiales</taxon>
        <taxon>Verrucomicrobiaceae</taxon>
        <taxon>Prosthecobacter</taxon>
    </lineage>
</organism>
<dbReference type="EMBL" id="JACHIF010000008">
    <property type="protein sequence ID" value="MBB5039474.1"/>
    <property type="molecule type" value="Genomic_DNA"/>
</dbReference>
<dbReference type="AlphaFoldDB" id="A0A7W7YNL8"/>
<evidence type="ECO:0000313" key="3">
    <source>
        <dbReference type="EMBL" id="MBB5039474.1"/>
    </source>
</evidence>
<evidence type="ECO:0000259" key="2">
    <source>
        <dbReference type="SMART" id="SM01324"/>
    </source>
</evidence>
<protein>
    <recommendedName>
        <fullName evidence="2">YARHG domain-containing protein</fullName>
    </recommendedName>
</protein>
<gene>
    <name evidence="3" type="ORF">HNQ64_003746</name>
</gene>
<dbReference type="Gene3D" id="1.20.58.1690">
    <property type="match status" value="1"/>
</dbReference>
<dbReference type="Pfam" id="PF13308">
    <property type="entry name" value="YARHG"/>
    <property type="match status" value="1"/>
</dbReference>
<accession>A0A7W7YNL8</accession>
<dbReference type="InterPro" id="IPR038434">
    <property type="entry name" value="YARHG_sf"/>
</dbReference>
<dbReference type="RefSeq" id="WP_184211273.1">
    <property type="nucleotide sequence ID" value="NZ_JACHIF010000008.1"/>
</dbReference>
<keyword evidence="4" id="KW-1185">Reference proteome</keyword>
<comment type="caution">
    <text evidence="3">The sequence shown here is derived from an EMBL/GenBank/DDBJ whole genome shotgun (WGS) entry which is preliminary data.</text>
</comment>
<feature type="chain" id="PRO_5031284336" description="YARHG domain-containing protein" evidence="1">
    <location>
        <begin position="26"/>
        <end position="240"/>
    </location>
</feature>
<evidence type="ECO:0000256" key="1">
    <source>
        <dbReference type="SAM" id="SignalP"/>
    </source>
</evidence>
<feature type="signal peptide" evidence="1">
    <location>
        <begin position="1"/>
        <end position="25"/>
    </location>
</feature>
<dbReference type="InterPro" id="IPR025582">
    <property type="entry name" value="YARHG_dom"/>
</dbReference>
<proteinExistence type="predicted"/>
<evidence type="ECO:0000313" key="4">
    <source>
        <dbReference type="Proteomes" id="UP000534294"/>
    </source>
</evidence>